<dbReference type="InterPro" id="IPR010809">
    <property type="entry name" value="FliD_C"/>
</dbReference>
<dbReference type="Pfam" id="PF07195">
    <property type="entry name" value="FliD_C"/>
    <property type="match status" value="1"/>
</dbReference>
<dbReference type="GO" id="GO:0009424">
    <property type="term" value="C:bacterial-type flagellum hook"/>
    <property type="evidence" value="ECO:0007669"/>
    <property type="project" value="UniProtKB-UniRule"/>
</dbReference>
<evidence type="ECO:0000256" key="5">
    <source>
        <dbReference type="RuleBase" id="RU362066"/>
    </source>
</evidence>
<keyword evidence="8" id="KW-0966">Cell projection</keyword>
<dbReference type="InterPro" id="IPR040026">
    <property type="entry name" value="FliD"/>
</dbReference>
<feature type="domain" description="Flagellar hook-associated protein 2 C-terminal" evidence="7">
    <location>
        <begin position="325"/>
        <end position="611"/>
    </location>
</feature>
<evidence type="ECO:0000313" key="9">
    <source>
        <dbReference type="Proteomes" id="UP000295188"/>
    </source>
</evidence>
<dbReference type="PANTHER" id="PTHR30288">
    <property type="entry name" value="FLAGELLAR CAP/ASSEMBLY PROTEIN FLID"/>
    <property type="match status" value="1"/>
</dbReference>
<dbReference type="GO" id="GO:0009421">
    <property type="term" value="C:bacterial-type flagellum filament cap"/>
    <property type="evidence" value="ECO:0007669"/>
    <property type="project" value="InterPro"/>
</dbReference>
<dbReference type="OrthoDB" id="9776025at2"/>
<keyword evidence="5" id="KW-0964">Secreted</keyword>
<keyword evidence="8" id="KW-0969">Cilium</keyword>
<feature type="domain" description="Flagellar hook-associated protein 2 N-terminal" evidence="6">
    <location>
        <begin position="11"/>
        <end position="106"/>
    </location>
</feature>
<sequence length="622" mass="66769">MGVNGIYGLSSGLDVESLVTQAMSAKQSQYDSMYKKEKAAEWTKDAYNEWYQKLSDFQNNTLYKYALSSGMQPKTATTSNSNVVTATAGGSAAAISHQITVNSMSSNAYLKSTAEITRPTGVDNTSIKLSDILGVTNIKLTSADGKTNQTDKLTYTVNGTDYELDGTAMDETALSFTIRDGGTTTNADTNIETKNTYTVSFSYRDLAEGTLNDLAAKINNSGTNINAQYDTANDSFSIYNKTGGNNNLIDITVDKIDLPDDLSSKGVVNSNENTRNLLGALQLGQYNATTDTLGSAISGTKFSDTPADPANLNTAYSDNAYSGIDGSVKIDGKTYTTNSNQLTVDGVTYNLVSQSPSTTTTVDGVTTTTYASSTVSVNPDIDTVIKNMKQFVDDYNTLLGSLKTAVNTEPDENYQPLTDDEKKAMSDDQVTAWEKKAKQGLLYKDSTLTDLISDMRSAVNQPISGISGQYNSLSNLGISVSADWTSENSGVLSLDEDKLRKALSADPDAAYKVLNNPAANQDDSSTQGVVKRLNTAMSAAIGTGSIETATGLRGMAGVTDSGNYADQSYWGKEITNWKDKMSDFQDAMDKYQDSLYSQFDAMETAIQNLNSQYSFVSSYLGS</sequence>
<organism evidence="8 9">
    <name type="scientific">Pectinatus cerevisiiphilus</name>
    <dbReference type="NCBI Taxonomy" id="86956"/>
    <lineage>
        <taxon>Bacteria</taxon>
        <taxon>Bacillati</taxon>
        <taxon>Bacillota</taxon>
        <taxon>Negativicutes</taxon>
        <taxon>Selenomonadales</taxon>
        <taxon>Selenomonadaceae</taxon>
        <taxon>Pectinatus</taxon>
    </lineage>
</organism>
<dbReference type="GO" id="GO:0005576">
    <property type="term" value="C:extracellular region"/>
    <property type="evidence" value="ECO:0007669"/>
    <property type="project" value="UniProtKB-SubCell"/>
</dbReference>
<evidence type="ECO:0000256" key="3">
    <source>
        <dbReference type="ARBA" id="ARBA00023054"/>
    </source>
</evidence>
<proteinExistence type="inferred from homology"/>
<dbReference type="AlphaFoldDB" id="A0A4R3K9C9"/>
<evidence type="ECO:0000259" key="7">
    <source>
        <dbReference type="Pfam" id="PF07195"/>
    </source>
</evidence>
<dbReference type="EMBL" id="SMAA01000006">
    <property type="protein sequence ID" value="TCS79636.1"/>
    <property type="molecule type" value="Genomic_DNA"/>
</dbReference>
<reference evidence="8 9" key="1">
    <citation type="submission" date="2019-03" db="EMBL/GenBank/DDBJ databases">
        <title>Genomic Encyclopedia of Type Strains, Phase IV (KMG-IV): sequencing the most valuable type-strain genomes for metagenomic binning, comparative biology and taxonomic classification.</title>
        <authorList>
            <person name="Goeker M."/>
        </authorList>
    </citation>
    <scope>NUCLEOTIDE SEQUENCE [LARGE SCALE GENOMIC DNA]</scope>
    <source>
        <strain evidence="8 9">DSM 20467</strain>
    </source>
</reference>
<protein>
    <recommendedName>
        <fullName evidence="5">Flagellar hook-associated protein 2</fullName>
        <shortName evidence="5">HAP2</shortName>
    </recommendedName>
    <alternativeName>
        <fullName evidence="5">Flagellar cap protein</fullName>
    </alternativeName>
</protein>
<dbReference type="GO" id="GO:0071973">
    <property type="term" value="P:bacterial-type flagellum-dependent cell motility"/>
    <property type="evidence" value="ECO:0007669"/>
    <property type="project" value="TreeGrafter"/>
</dbReference>
<evidence type="ECO:0000313" key="8">
    <source>
        <dbReference type="EMBL" id="TCS79636.1"/>
    </source>
</evidence>
<comment type="caution">
    <text evidence="8">The sequence shown here is derived from an EMBL/GenBank/DDBJ whole genome shotgun (WGS) entry which is preliminary data.</text>
</comment>
<gene>
    <name evidence="8" type="ORF">EDC37_10651</name>
</gene>
<comment type="subunit">
    <text evidence="2 5">Homopentamer.</text>
</comment>
<evidence type="ECO:0000256" key="2">
    <source>
        <dbReference type="ARBA" id="ARBA00011255"/>
    </source>
</evidence>
<comment type="subcellular location">
    <subcellularLocation>
        <location evidence="5">Secreted</location>
    </subcellularLocation>
    <subcellularLocation>
        <location evidence="5">Bacterial flagellum</location>
    </subcellularLocation>
</comment>
<evidence type="ECO:0000259" key="6">
    <source>
        <dbReference type="Pfam" id="PF02465"/>
    </source>
</evidence>
<dbReference type="RefSeq" id="WP_132548660.1">
    <property type="nucleotide sequence ID" value="NZ_SMAA01000006.1"/>
</dbReference>
<keyword evidence="9" id="KW-1185">Reference proteome</keyword>
<evidence type="ECO:0000256" key="1">
    <source>
        <dbReference type="ARBA" id="ARBA00009764"/>
    </source>
</evidence>
<evidence type="ECO:0000256" key="4">
    <source>
        <dbReference type="ARBA" id="ARBA00023143"/>
    </source>
</evidence>
<dbReference type="Pfam" id="PF02465">
    <property type="entry name" value="FliD_N"/>
    <property type="match status" value="1"/>
</dbReference>
<dbReference type="Proteomes" id="UP000295188">
    <property type="component" value="Unassembled WGS sequence"/>
</dbReference>
<keyword evidence="4 5" id="KW-0975">Bacterial flagellum</keyword>
<dbReference type="PANTHER" id="PTHR30288:SF0">
    <property type="entry name" value="FLAGELLAR HOOK-ASSOCIATED PROTEIN 2"/>
    <property type="match status" value="1"/>
</dbReference>
<dbReference type="InterPro" id="IPR003481">
    <property type="entry name" value="FliD_N"/>
</dbReference>
<dbReference type="GO" id="GO:0007155">
    <property type="term" value="P:cell adhesion"/>
    <property type="evidence" value="ECO:0007669"/>
    <property type="project" value="InterPro"/>
</dbReference>
<comment type="function">
    <text evidence="5">Required for morphogenesis and for the elongation of the flagellar filament by facilitating polymerization of the flagellin monomers at the tip of growing filament. Forms a capping structure, which prevents flagellin subunits (transported through the central channel of the flagellum) from leaking out without polymerization at the distal end.</text>
</comment>
<accession>A0A4R3K9C9</accession>
<comment type="similarity">
    <text evidence="1 5">Belongs to the FliD family.</text>
</comment>
<keyword evidence="3" id="KW-0175">Coiled coil</keyword>
<keyword evidence="8" id="KW-0282">Flagellum</keyword>
<name>A0A4R3K9C9_9FIRM</name>